<accession>A0A251X9M9</accession>
<keyword evidence="4" id="KW-1185">Reference proteome</keyword>
<evidence type="ECO:0000256" key="1">
    <source>
        <dbReference type="SAM" id="MobiDB-lite"/>
    </source>
</evidence>
<feature type="region of interest" description="Disordered" evidence="1">
    <location>
        <begin position="61"/>
        <end position="80"/>
    </location>
</feature>
<gene>
    <name evidence="3" type="ORF">TPSD3_09405</name>
</gene>
<keyword evidence="2" id="KW-1133">Transmembrane helix</keyword>
<name>A0A251X9M9_9GAMM</name>
<feature type="region of interest" description="Disordered" evidence="1">
    <location>
        <begin position="183"/>
        <end position="256"/>
    </location>
</feature>
<sequence length="256" mass="28781">MNQLPLKPYFSMIFTRSAWPFWVIAVLLFLLWRSESPPAPSTVQHLPAPNVPRAVAGEYHAQPSAPQTSPYRPQSAPMWQDRHDVSRYRHDQPPPSTIWNSSGVPAPEGPRYRPLAPTNTELEPYHTQPVPGMPYYPEREFSSAHENWPSKPYMAQAGSSYHPPLRESVDHFAAVPPVYGYRPPAEPGGEMESTPSWSPGFRLSSPAVGAMPEPRHPYAPTPVWQAQPSGSYYRSEENRPQQPPPTWQSDSPMALP</sequence>
<dbReference type="EMBL" id="MSLT01000012">
    <property type="protein sequence ID" value="OUD14504.1"/>
    <property type="molecule type" value="Genomic_DNA"/>
</dbReference>
<comment type="caution">
    <text evidence="3">The sequence shown here is derived from an EMBL/GenBank/DDBJ whole genome shotgun (WGS) entry which is preliminary data.</text>
</comment>
<feature type="compositionally biased region" description="Polar residues" evidence="1">
    <location>
        <begin position="247"/>
        <end position="256"/>
    </location>
</feature>
<dbReference type="AlphaFoldDB" id="A0A251X9M9"/>
<feature type="transmembrane region" description="Helical" evidence="2">
    <location>
        <begin position="12"/>
        <end position="32"/>
    </location>
</feature>
<keyword evidence="2" id="KW-0472">Membrane</keyword>
<dbReference type="Proteomes" id="UP000194798">
    <property type="component" value="Unassembled WGS sequence"/>
</dbReference>
<evidence type="ECO:0000313" key="3">
    <source>
        <dbReference type="EMBL" id="OUD14504.1"/>
    </source>
</evidence>
<proteinExistence type="predicted"/>
<dbReference type="RefSeq" id="WP_086488284.1">
    <property type="nucleotide sequence ID" value="NZ_MSLT01000012.1"/>
</dbReference>
<evidence type="ECO:0000256" key="2">
    <source>
        <dbReference type="SAM" id="Phobius"/>
    </source>
</evidence>
<reference evidence="3 4" key="1">
    <citation type="submission" date="2016-12" db="EMBL/GenBank/DDBJ databases">
        <title>Thioflexothrix psekupsii D3 genome sequencing and assembly.</title>
        <authorList>
            <person name="Fomenkov A."/>
            <person name="Vincze T."/>
            <person name="Grabovich M."/>
            <person name="Anton B.P."/>
            <person name="Dubinina G."/>
            <person name="Orlova M."/>
            <person name="Belousova E."/>
            <person name="Roberts R.J."/>
        </authorList>
    </citation>
    <scope>NUCLEOTIDE SEQUENCE [LARGE SCALE GENOMIC DNA]</scope>
    <source>
        <strain evidence="3">D3</strain>
    </source>
</reference>
<evidence type="ECO:0000313" key="4">
    <source>
        <dbReference type="Proteomes" id="UP000194798"/>
    </source>
</evidence>
<organism evidence="3 4">
    <name type="scientific">Thioflexithrix psekupsensis</name>
    <dbReference type="NCBI Taxonomy" id="1570016"/>
    <lineage>
        <taxon>Bacteria</taxon>
        <taxon>Pseudomonadati</taxon>
        <taxon>Pseudomonadota</taxon>
        <taxon>Gammaproteobacteria</taxon>
        <taxon>Thiotrichales</taxon>
        <taxon>Thioflexithrix</taxon>
    </lineage>
</organism>
<keyword evidence="2" id="KW-0812">Transmembrane</keyword>
<protein>
    <submittedName>
        <fullName evidence="3">Uncharacterized protein</fullName>
    </submittedName>
</protein>